<comment type="caution">
    <text evidence="3">The sequence shown here is derived from an EMBL/GenBank/DDBJ whole genome shotgun (WGS) entry which is preliminary data.</text>
</comment>
<dbReference type="RefSeq" id="WP_394301940.1">
    <property type="nucleotide sequence ID" value="NZ_JBHMQT010000033.1"/>
</dbReference>
<accession>A0ABV6U5T2</accession>
<feature type="chain" id="PRO_5047499279" evidence="2">
    <location>
        <begin position="23"/>
        <end position="298"/>
    </location>
</feature>
<reference evidence="3 4" key="1">
    <citation type="submission" date="2024-09" db="EMBL/GenBank/DDBJ databases">
        <authorList>
            <person name="Sun Q."/>
            <person name="Mori K."/>
        </authorList>
    </citation>
    <scope>NUCLEOTIDE SEQUENCE [LARGE SCALE GENOMIC DNA]</scope>
    <source>
        <strain evidence="3 4">TBRC 1851</strain>
    </source>
</reference>
<name>A0ABV6U5T2_9ACTN</name>
<dbReference type="EMBL" id="JBHMQT010000033">
    <property type="protein sequence ID" value="MFC0863807.1"/>
    <property type="molecule type" value="Genomic_DNA"/>
</dbReference>
<feature type="signal peptide" evidence="2">
    <location>
        <begin position="1"/>
        <end position="22"/>
    </location>
</feature>
<organism evidence="3 4">
    <name type="scientific">Sphaerimonospora cavernae</name>
    <dbReference type="NCBI Taxonomy" id="1740611"/>
    <lineage>
        <taxon>Bacteria</taxon>
        <taxon>Bacillati</taxon>
        <taxon>Actinomycetota</taxon>
        <taxon>Actinomycetes</taxon>
        <taxon>Streptosporangiales</taxon>
        <taxon>Streptosporangiaceae</taxon>
        <taxon>Sphaerimonospora</taxon>
    </lineage>
</organism>
<keyword evidence="2" id="KW-0732">Signal</keyword>
<gene>
    <name evidence="3" type="ORF">ACFHYQ_16000</name>
</gene>
<evidence type="ECO:0000256" key="1">
    <source>
        <dbReference type="SAM" id="MobiDB-lite"/>
    </source>
</evidence>
<protein>
    <submittedName>
        <fullName evidence="3">Uncharacterized protein</fullName>
    </submittedName>
</protein>
<feature type="region of interest" description="Disordered" evidence="1">
    <location>
        <begin position="83"/>
        <end position="107"/>
    </location>
</feature>
<feature type="region of interest" description="Disordered" evidence="1">
    <location>
        <begin position="20"/>
        <end position="46"/>
    </location>
</feature>
<keyword evidence="4" id="KW-1185">Reference proteome</keyword>
<proteinExistence type="predicted"/>
<evidence type="ECO:0000313" key="4">
    <source>
        <dbReference type="Proteomes" id="UP001589870"/>
    </source>
</evidence>
<sequence>MATALVAAALGTATLATSPAYAAHPTPTPSSHHPDSGDKSYVPDPRILSVDVSPSTVVVGRHGSVKVTATVRTKDVQSVSIELRGPSGRHGGDHGRDWFGKKGGGKHDRARYDVASKSWTLTSRDKSGLWKVHVEAVGVDGKRVSADRAFNVKQDRWRPQPPKGPKATKIVGFTAKPDPVRRGHKLTLQGKLQVAQCYSDWYYRDWNRPTGVYGGSRCHNDRAYWHDWNGLGYQNIGVYFRPSGSHSWKHVDTLKTNRDGGFSTRVRASQSGTWAVKFDGNGQLKGSEASDSVRVVRW</sequence>
<feature type="compositionally biased region" description="Basic and acidic residues" evidence="1">
    <location>
        <begin position="90"/>
        <end position="107"/>
    </location>
</feature>
<evidence type="ECO:0000313" key="3">
    <source>
        <dbReference type="EMBL" id="MFC0863807.1"/>
    </source>
</evidence>
<evidence type="ECO:0000256" key="2">
    <source>
        <dbReference type="SAM" id="SignalP"/>
    </source>
</evidence>
<dbReference type="Proteomes" id="UP001589870">
    <property type="component" value="Unassembled WGS sequence"/>
</dbReference>